<feature type="compositionally biased region" description="Basic and acidic residues" evidence="1">
    <location>
        <begin position="112"/>
        <end position="127"/>
    </location>
</feature>
<feature type="compositionally biased region" description="Low complexity" evidence="1">
    <location>
        <begin position="66"/>
        <end position="80"/>
    </location>
</feature>
<feature type="compositionally biased region" description="Basic and acidic residues" evidence="1">
    <location>
        <begin position="81"/>
        <end position="101"/>
    </location>
</feature>
<evidence type="ECO:0000313" key="3">
    <source>
        <dbReference type="Proteomes" id="UP001219567"/>
    </source>
</evidence>
<feature type="region of interest" description="Disordered" evidence="1">
    <location>
        <begin position="211"/>
        <end position="326"/>
    </location>
</feature>
<evidence type="ECO:0000313" key="2">
    <source>
        <dbReference type="EMBL" id="WFC97606.1"/>
    </source>
</evidence>
<organism evidence="2 3">
    <name type="scientific">Malassezia yamatoensis</name>
    <dbReference type="NCBI Taxonomy" id="253288"/>
    <lineage>
        <taxon>Eukaryota</taxon>
        <taxon>Fungi</taxon>
        <taxon>Dikarya</taxon>
        <taxon>Basidiomycota</taxon>
        <taxon>Ustilaginomycotina</taxon>
        <taxon>Malasseziomycetes</taxon>
        <taxon>Malasseziales</taxon>
        <taxon>Malasseziaceae</taxon>
        <taxon>Malassezia</taxon>
    </lineage>
</organism>
<feature type="compositionally biased region" description="Basic residues" evidence="1">
    <location>
        <begin position="102"/>
        <end position="111"/>
    </location>
</feature>
<accession>A0AAJ5YPA6</accession>
<feature type="region of interest" description="Disordered" evidence="1">
    <location>
        <begin position="1"/>
        <end position="140"/>
    </location>
</feature>
<feature type="compositionally biased region" description="Low complexity" evidence="1">
    <location>
        <begin position="131"/>
        <end position="140"/>
    </location>
</feature>
<keyword evidence="3" id="KW-1185">Reference proteome</keyword>
<sequence length="326" mass="36165">MPAPKLSKAGGQHKTFDLEDESYGESTSNLDQGSESQGSETLAAEENNSDVSESDSGSDVEEITTQSARQAARANQSAVQKQREEEHANRRERQQLREKTASKSRRTQQRHRHDEPQGTETIHETRHSKPARSSSSAQSVAQLDPSLFAAAFAHQDARARAALNKDVDIKAPVKKRTERGPDGEKVFRVKGGRTVIRALAPEQEMDLIDAPLRHDPLDPSRALPSARERAYRKRKLGLRQEDLRATPIDPIRPVSKTKKPTKKDSDDPLNLNDPAFLEGGEFAHLARPKRKRSTAPRILPGRGAGGRVETPHIPRLGPALHFARNR</sequence>
<gene>
    <name evidence="2" type="ORF">MYAM1_000323</name>
</gene>
<dbReference type="EMBL" id="CP119943">
    <property type="protein sequence ID" value="WFC97606.1"/>
    <property type="molecule type" value="Genomic_DNA"/>
</dbReference>
<protein>
    <submittedName>
        <fullName evidence="2">Uncharacterized protein</fullName>
    </submittedName>
</protein>
<name>A0AAJ5YPA6_9BASI</name>
<reference evidence="2 3" key="1">
    <citation type="submission" date="2023-03" db="EMBL/GenBank/DDBJ databases">
        <title>Mating type loci evolution in Malassezia.</title>
        <authorList>
            <person name="Coelho M.A."/>
        </authorList>
    </citation>
    <scope>NUCLEOTIDE SEQUENCE [LARGE SCALE GENOMIC DNA]</scope>
    <source>
        <strain evidence="2 3">CBS 9725</strain>
    </source>
</reference>
<proteinExistence type="predicted"/>
<evidence type="ECO:0000256" key="1">
    <source>
        <dbReference type="SAM" id="MobiDB-lite"/>
    </source>
</evidence>
<dbReference type="AlphaFoldDB" id="A0AAJ5YPA6"/>
<feature type="compositionally biased region" description="Polar residues" evidence="1">
    <location>
        <begin position="24"/>
        <end position="40"/>
    </location>
</feature>
<feature type="compositionally biased region" description="Acidic residues" evidence="1">
    <location>
        <begin position="52"/>
        <end position="62"/>
    </location>
</feature>
<dbReference type="Proteomes" id="UP001219567">
    <property type="component" value="Chromosome 1"/>
</dbReference>